<dbReference type="SMART" id="SM00089">
    <property type="entry name" value="PKD"/>
    <property type="match status" value="1"/>
</dbReference>
<dbReference type="Pfam" id="PF25788">
    <property type="entry name" value="Ig_Rha78A_N"/>
    <property type="match status" value="1"/>
</dbReference>
<proteinExistence type="predicted"/>
<protein>
    <recommendedName>
        <fullName evidence="2">PKD domain-containing protein</fullName>
    </recommendedName>
</protein>
<sequence>MEKKIYFSIIDWLKLVILAGVVSGVVLCSYVFAQSPDSPIVIPTSAFEVCTDTVEQPVCYSGAFPTPTLNWNFTGSDPDPNDGNPASSQVGFWIMVDNNGGDSGTYPSPEVNTGEVSSSADSYTVPEGLLQFNVVYAWKVAVKDNFGTWSGWTCAETKFTTNGACYGNPTASDLSVSAGDYCAAAAHYFSWTYSDPAGPPGKKEDEFYFQVDNNSDFSSPEVDRAYTGLNNPSPTVNNQTVVVAESPGADQIGYNTTYYWRVRVVNQQGADSGWIQGNSFTTGLHRYPSINFSWAPQSPSQEEDVLFADQSTVYGGAFKSAWSWTFQNGNPAVSSQQNPTIKFISNRSKTVTLQVTDSDGLACPGSKTVNVGFPLPDWREILPF</sequence>
<comment type="caution">
    <text evidence="3">The sequence shown here is derived from an EMBL/GenBank/DDBJ whole genome shotgun (WGS) entry which is preliminary data.</text>
</comment>
<dbReference type="Proteomes" id="UP000231688">
    <property type="component" value="Unassembled WGS sequence"/>
</dbReference>
<keyword evidence="1" id="KW-0472">Membrane</keyword>
<dbReference type="Gene3D" id="2.60.40.10">
    <property type="entry name" value="Immunoglobulins"/>
    <property type="match status" value="3"/>
</dbReference>
<evidence type="ECO:0000256" key="1">
    <source>
        <dbReference type="SAM" id="Phobius"/>
    </source>
</evidence>
<dbReference type="InterPro" id="IPR000601">
    <property type="entry name" value="PKD_dom"/>
</dbReference>
<keyword evidence="1" id="KW-0812">Transmembrane</keyword>
<evidence type="ECO:0000313" key="3">
    <source>
        <dbReference type="EMBL" id="PIZ69525.1"/>
    </source>
</evidence>
<reference evidence="4" key="1">
    <citation type="submission" date="2017-09" db="EMBL/GenBank/DDBJ databases">
        <title>Depth-based differentiation of microbial function through sediment-hosted aquifers and enrichment of novel symbionts in the deep terrestrial subsurface.</title>
        <authorList>
            <person name="Probst A.J."/>
            <person name="Ladd B."/>
            <person name="Jarett J.K."/>
            <person name="Geller-Mcgrath D.E."/>
            <person name="Sieber C.M.K."/>
            <person name="Emerson J.B."/>
            <person name="Anantharaman K."/>
            <person name="Thomas B.C."/>
            <person name="Malmstrom R."/>
            <person name="Stieglmeier M."/>
            <person name="Klingl A."/>
            <person name="Woyke T."/>
            <person name="Ryan C.M."/>
            <person name="Banfield J.F."/>
        </authorList>
    </citation>
    <scope>NUCLEOTIDE SEQUENCE [LARGE SCALE GENOMIC DNA]</scope>
</reference>
<feature type="domain" description="PKD" evidence="2">
    <location>
        <begin position="288"/>
        <end position="371"/>
    </location>
</feature>
<dbReference type="EMBL" id="PFOH01000033">
    <property type="protein sequence ID" value="PIZ69525.1"/>
    <property type="molecule type" value="Genomic_DNA"/>
</dbReference>
<evidence type="ECO:0000313" key="4">
    <source>
        <dbReference type="Proteomes" id="UP000231688"/>
    </source>
</evidence>
<organism evidence="3 4">
    <name type="scientific">Candidatus Portnoybacteria bacterium CG_4_10_14_0_2_um_filter_43_36</name>
    <dbReference type="NCBI Taxonomy" id="1974798"/>
    <lineage>
        <taxon>Bacteria</taxon>
        <taxon>Candidatus Portnoyibacteriota</taxon>
    </lineage>
</organism>
<dbReference type="InterPro" id="IPR035986">
    <property type="entry name" value="PKD_dom_sf"/>
</dbReference>
<dbReference type="CDD" id="cd00146">
    <property type="entry name" value="PKD"/>
    <property type="match status" value="1"/>
</dbReference>
<dbReference type="InterPro" id="IPR022409">
    <property type="entry name" value="PKD/Chitinase_dom"/>
</dbReference>
<name>A0A2M7UE47_9BACT</name>
<evidence type="ECO:0000259" key="2">
    <source>
        <dbReference type="PROSITE" id="PS50093"/>
    </source>
</evidence>
<dbReference type="SUPFAM" id="SSF49299">
    <property type="entry name" value="PKD domain"/>
    <property type="match status" value="1"/>
</dbReference>
<keyword evidence="1" id="KW-1133">Transmembrane helix</keyword>
<dbReference type="InterPro" id="IPR013783">
    <property type="entry name" value="Ig-like_fold"/>
</dbReference>
<dbReference type="AlphaFoldDB" id="A0A2M7UE47"/>
<dbReference type="PROSITE" id="PS50093">
    <property type="entry name" value="PKD"/>
    <property type="match status" value="1"/>
</dbReference>
<gene>
    <name evidence="3" type="ORF">COY10_01320</name>
</gene>
<feature type="transmembrane region" description="Helical" evidence="1">
    <location>
        <begin position="12"/>
        <end position="33"/>
    </location>
</feature>
<accession>A0A2M7UE47</accession>